<evidence type="ECO:0000259" key="2">
    <source>
        <dbReference type="PROSITE" id="PS50006"/>
    </source>
</evidence>
<feature type="compositionally biased region" description="Basic and acidic residues" evidence="1">
    <location>
        <begin position="1"/>
        <end position="59"/>
    </location>
</feature>
<evidence type="ECO:0000256" key="1">
    <source>
        <dbReference type="SAM" id="MobiDB-lite"/>
    </source>
</evidence>
<dbReference type="Pfam" id="PF00498">
    <property type="entry name" value="FHA"/>
    <property type="match status" value="1"/>
</dbReference>
<dbReference type="SMART" id="SM00240">
    <property type="entry name" value="FHA"/>
    <property type="match status" value="1"/>
</dbReference>
<reference evidence="3" key="3">
    <citation type="journal article" date="2014" name="BMC Genomics">
        <title>The Babesia bovis gene and promoter model: an update from full-length EST analysis.</title>
        <authorList>
            <person name="Yamagishi J."/>
            <person name="Wakaguri H."/>
            <person name="Yokoyama N."/>
            <person name="Yamashita R."/>
            <person name="Suzuki Y."/>
            <person name="Xuan X."/>
            <person name="Igarashi I."/>
        </authorList>
    </citation>
    <scope>NUCLEOTIDE SEQUENCE</scope>
    <source>
        <strain evidence="3">Texas</strain>
    </source>
</reference>
<dbReference type="SUPFAM" id="SSF49879">
    <property type="entry name" value="SMAD/FHA domain"/>
    <property type="match status" value="1"/>
</dbReference>
<dbReference type="PANTHER" id="PTHR23308">
    <property type="entry name" value="NUCLEAR INHIBITOR OF PROTEIN PHOSPHATASE-1"/>
    <property type="match status" value="1"/>
</dbReference>
<dbReference type="Proteomes" id="UP000002173">
    <property type="component" value="Chromosome 3"/>
</dbReference>
<dbReference type="eggNOG" id="KOG1882">
    <property type="taxonomic scope" value="Eukaryota"/>
</dbReference>
<dbReference type="EMBL" id="AK440738">
    <property type="protein sequence ID" value="BAN64532.1"/>
    <property type="molecule type" value="mRNA"/>
</dbReference>
<organism evidence="4 5">
    <name type="scientific">Babesia bovis</name>
    <dbReference type="NCBI Taxonomy" id="5865"/>
    <lineage>
        <taxon>Eukaryota</taxon>
        <taxon>Sar</taxon>
        <taxon>Alveolata</taxon>
        <taxon>Apicomplexa</taxon>
        <taxon>Aconoidasida</taxon>
        <taxon>Piroplasmida</taxon>
        <taxon>Babesiidae</taxon>
        <taxon>Babesia</taxon>
    </lineage>
</organism>
<feature type="domain" description="FHA" evidence="2">
    <location>
        <begin position="150"/>
        <end position="205"/>
    </location>
</feature>
<protein>
    <submittedName>
        <fullName evidence="4">FHA domain containing protein</fullName>
    </submittedName>
</protein>
<dbReference type="InterPro" id="IPR008984">
    <property type="entry name" value="SMAD_FHA_dom_sf"/>
</dbReference>
<dbReference type="STRING" id="5865.A7AQ65"/>
<dbReference type="AlphaFoldDB" id="A7AQ65"/>
<dbReference type="OMA" id="KIPTANW"/>
<keyword evidence="5" id="KW-1185">Reference proteome</keyword>
<proteinExistence type="evidence at transcript level"/>
<accession>A7AQ65</accession>
<dbReference type="PROSITE" id="PS50006">
    <property type="entry name" value="FHA_DOMAIN"/>
    <property type="match status" value="1"/>
</dbReference>
<dbReference type="InterPro" id="IPR050923">
    <property type="entry name" value="Cell_Proc_Reg/RNA_Proc"/>
</dbReference>
<dbReference type="EMBL" id="AAXT01000001">
    <property type="protein sequence ID" value="EDO08699.1"/>
    <property type="molecule type" value="Genomic_DNA"/>
</dbReference>
<gene>
    <name evidence="3 4" type="ORF">BBOV_III011470</name>
</gene>
<evidence type="ECO:0000313" key="4">
    <source>
        <dbReference type="EMBL" id="EDO08699.1"/>
    </source>
</evidence>
<sequence length="236" mass="27411">MRDRSRSPIRIKRESPESRGSHRRESYGREHLVRVKEELGARPIRIDSRGRPYKDEDRPRSKKSGSAIVIGNDVSSGSHSIEPEKENFEPSGLLAAETNTRNGVVMKYTPPPESRMSPVSWRLYVFKPDPEDPKNTQVLKTIMLDKQEYYLIGCDQRVADIQLFHPTISKQHAVIQHRLQDNKRVRPYLIDLESTNGSFINGERIEKSRYYELKENDILKFGFSSREYVVLHDKCV</sequence>
<feature type="region of interest" description="Disordered" evidence="1">
    <location>
        <begin position="1"/>
        <end position="87"/>
    </location>
</feature>
<dbReference type="InterPro" id="IPR000253">
    <property type="entry name" value="FHA_dom"/>
</dbReference>
<dbReference type="Gene3D" id="2.60.200.20">
    <property type="match status" value="1"/>
</dbReference>
<name>A7AQ65_BABBO</name>
<evidence type="ECO:0000313" key="3">
    <source>
        <dbReference type="EMBL" id="BAN64532.1"/>
    </source>
</evidence>
<reference evidence="4" key="2">
    <citation type="submission" date="2007-08" db="EMBL/GenBank/DDBJ databases">
        <authorList>
            <person name="Nene V."/>
        </authorList>
    </citation>
    <scope>NUCLEOTIDE SEQUENCE</scope>
    <source>
        <strain evidence="4">T2Bo</strain>
    </source>
</reference>
<dbReference type="VEuPathDB" id="PiroplasmaDB:BBOV_III011470"/>
<evidence type="ECO:0000313" key="5">
    <source>
        <dbReference type="Proteomes" id="UP000002173"/>
    </source>
</evidence>
<reference evidence="4 5" key="1">
    <citation type="journal article" date="2007" name="PLoS Pathog.">
        <title>Genome sequence of Babesia bovis and comparative analysis of apicomplexan hemoprotozoa.</title>
        <authorList>
            <person name="Brayton K.A."/>
            <person name="Lau A.O.T."/>
            <person name="Herndon D.R."/>
            <person name="Hannick L."/>
            <person name="Kappmeyer L.S."/>
            <person name="Berens S.J."/>
            <person name="Bidwell S.L."/>
            <person name="Brown W.C."/>
            <person name="Crabtree J."/>
            <person name="Fadrosh D."/>
            <person name="Feldblum T."/>
            <person name="Forberger H.A."/>
            <person name="Haas B.J."/>
            <person name="Howell J.M."/>
            <person name="Khouri H."/>
            <person name="Koo H."/>
            <person name="Mann D.J."/>
            <person name="Norimine J."/>
            <person name="Paulsen I.T."/>
            <person name="Radune D."/>
            <person name="Ren Q."/>
            <person name="Smith R.K. Jr."/>
            <person name="Suarez C.E."/>
            <person name="White O."/>
            <person name="Wortman J.R."/>
            <person name="Knowles D.P. Jr."/>
            <person name="McElwain T.F."/>
            <person name="Nene V.M."/>
        </authorList>
    </citation>
    <scope>NUCLEOTIDE SEQUENCE [LARGE SCALE GENOMIC DNA]</scope>
    <source>
        <strain evidence="4">T2Bo</strain>
    </source>
</reference>